<dbReference type="Gene3D" id="3.40.50.720">
    <property type="entry name" value="NAD(P)-binding Rossmann-like Domain"/>
    <property type="match status" value="1"/>
</dbReference>
<keyword evidence="5" id="KW-0326">Glycosidase</keyword>
<evidence type="ECO:0000256" key="6">
    <source>
        <dbReference type="RuleBase" id="RU000363"/>
    </source>
</evidence>
<dbReference type="EMBL" id="KB740981">
    <property type="protein sequence ID" value="ENN76383.1"/>
    <property type="molecule type" value="Genomic_DNA"/>
</dbReference>
<evidence type="ECO:0000256" key="5">
    <source>
        <dbReference type="ARBA" id="ARBA00023295"/>
    </source>
</evidence>
<name>N6TF36_DENPD</name>
<dbReference type="GO" id="GO:0005975">
    <property type="term" value="P:carbohydrate metabolic process"/>
    <property type="evidence" value="ECO:0007669"/>
    <property type="project" value="InterPro"/>
</dbReference>
<dbReference type="GO" id="GO:0004650">
    <property type="term" value="F:polygalacturonase activity"/>
    <property type="evidence" value="ECO:0007669"/>
    <property type="project" value="InterPro"/>
</dbReference>
<sequence>MNCTVFLGSNIYVHHLTCYGSHGISISVGFSNDSIEQNTLSDVLIEDALIFEAMSGIHIKTHIDAGVGLIRNVTYRNIGIIGSYSYGICIEQNYTNRAVPNTGAPPLSNIPIVELNFFNVFGAVKAAALPYYVICAKGACSDWNWNFVHIFGQRCPGAHSNVSLVPISVKILGLVEKTAGFIMSYSLSLKRFEGKLAVVTGASSGIGKAIAEGLVKYGLVVAGVARRVKRIVEHAKQLRGAKGKLVGFKCDLTKEEDILETFDTITEELGPIHVLVNNAGVRLGGTVIDGDIEKLKTMLNTNVLGLAIATREAVKSMKAHNIKGHIINVNSVAGHAVTEFPRANLYPTTKFAVTALTETIRLEINREKLPIKITSLSPGVVLTEFREIADGKESAEASLKNPALVAEDVADAAFYILSTPEHVNVKELIVSVQGRFA</sequence>
<dbReference type="FunFam" id="3.40.50.720:FF:000047">
    <property type="entry name" value="NADP-dependent L-serine/L-allo-threonine dehydrogenase"/>
    <property type="match status" value="1"/>
</dbReference>
<dbReference type="InterPro" id="IPR036291">
    <property type="entry name" value="NAD(P)-bd_dom_sf"/>
</dbReference>
<reference evidence="7" key="1">
    <citation type="journal article" date="2013" name="Genome Biol.">
        <title>Draft genome of the mountain pine beetle, Dendroctonus ponderosae Hopkins, a major forest pest.</title>
        <authorList>
            <person name="Keeling C.I."/>
            <person name="Yuen M.M."/>
            <person name="Liao N.Y."/>
            <person name="Docking T.R."/>
            <person name="Chan S.K."/>
            <person name="Taylor G.A."/>
            <person name="Palmquist D.L."/>
            <person name="Jackman S.D."/>
            <person name="Nguyen A."/>
            <person name="Li M."/>
            <person name="Henderson H."/>
            <person name="Janes J.K."/>
            <person name="Zhao Y."/>
            <person name="Pandoh P."/>
            <person name="Moore R."/>
            <person name="Sperling F.A."/>
            <person name="Huber D.P."/>
            <person name="Birol I."/>
            <person name="Jones S.J."/>
            <person name="Bohlmann J."/>
        </authorList>
    </citation>
    <scope>NUCLEOTIDE SEQUENCE</scope>
</reference>
<dbReference type="Pfam" id="PF00106">
    <property type="entry name" value="adh_short"/>
    <property type="match status" value="1"/>
</dbReference>
<dbReference type="Gene3D" id="2.160.20.10">
    <property type="entry name" value="Single-stranded right-handed beta-helix, Pectin lyase-like"/>
    <property type="match status" value="1"/>
</dbReference>
<dbReference type="InterPro" id="IPR011050">
    <property type="entry name" value="Pectin_lyase_fold/virulence"/>
</dbReference>
<dbReference type="OrthoDB" id="187139at2759"/>
<dbReference type="PRINTS" id="PR00081">
    <property type="entry name" value="GDHRDH"/>
</dbReference>
<evidence type="ECO:0000256" key="1">
    <source>
        <dbReference type="ARBA" id="ARBA00006484"/>
    </source>
</evidence>
<dbReference type="SUPFAM" id="SSF51735">
    <property type="entry name" value="NAD(P)-binding Rossmann-fold domains"/>
    <property type="match status" value="1"/>
</dbReference>
<gene>
    <name evidence="7" type="ORF">YQE_07105</name>
</gene>
<feature type="non-terminal residue" evidence="7">
    <location>
        <position position="1"/>
    </location>
</feature>
<protein>
    <submittedName>
        <fullName evidence="7">Uncharacterized protein</fullName>
    </submittedName>
</protein>
<keyword evidence="4" id="KW-0560">Oxidoreductase</keyword>
<evidence type="ECO:0000313" key="7">
    <source>
        <dbReference type="EMBL" id="ENN76383.1"/>
    </source>
</evidence>
<dbReference type="PROSITE" id="PS00061">
    <property type="entry name" value="ADH_SHORT"/>
    <property type="match status" value="1"/>
</dbReference>
<proteinExistence type="inferred from homology"/>
<dbReference type="InterPro" id="IPR020904">
    <property type="entry name" value="Sc_DH/Rdtase_CS"/>
</dbReference>
<dbReference type="Pfam" id="PF00295">
    <property type="entry name" value="Glyco_hydro_28"/>
    <property type="match status" value="1"/>
</dbReference>
<dbReference type="SUPFAM" id="SSF51126">
    <property type="entry name" value="Pectin lyase-like"/>
    <property type="match status" value="1"/>
</dbReference>
<accession>N6TF36</accession>
<comment type="similarity">
    <text evidence="2">Belongs to the glycosyl hydrolase 28 family.</text>
</comment>
<keyword evidence="3" id="KW-0378">Hydrolase</keyword>
<evidence type="ECO:0000256" key="3">
    <source>
        <dbReference type="ARBA" id="ARBA00022801"/>
    </source>
</evidence>
<dbReference type="PRINTS" id="PR00080">
    <property type="entry name" value="SDRFAMILY"/>
</dbReference>
<evidence type="ECO:0000256" key="2">
    <source>
        <dbReference type="ARBA" id="ARBA00008834"/>
    </source>
</evidence>
<dbReference type="InterPro" id="IPR002347">
    <property type="entry name" value="SDR_fam"/>
</dbReference>
<dbReference type="PANTHER" id="PTHR43115">
    <property type="entry name" value="DEHYDROGENASE/REDUCTASE SDR FAMILY MEMBER 11"/>
    <property type="match status" value="1"/>
</dbReference>
<dbReference type="PANTHER" id="PTHR43115:SF4">
    <property type="entry name" value="DEHYDROGENASE_REDUCTASE SDR FAMILY MEMBER 11"/>
    <property type="match status" value="1"/>
</dbReference>
<dbReference type="AlphaFoldDB" id="N6TF36"/>
<organism evidence="7">
    <name type="scientific">Dendroctonus ponderosae</name>
    <name type="common">Mountain pine beetle</name>
    <dbReference type="NCBI Taxonomy" id="77166"/>
    <lineage>
        <taxon>Eukaryota</taxon>
        <taxon>Metazoa</taxon>
        <taxon>Ecdysozoa</taxon>
        <taxon>Arthropoda</taxon>
        <taxon>Hexapoda</taxon>
        <taxon>Insecta</taxon>
        <taxon>Pterygota</taxon>
        <taxon>Neoptera</taxon>
        <taxon>Endopterygota</taxon>
        <taxon>Coleoptera</taxon>
        <taxon>Polyphaga</taxon>
        <taxon>Cucujiformia</taxon>
        <taxon>Curculionidae</taxon>
        <taxon>Scolytinae</taxon>
        <taxon>Dendroctonus</taxon>
    </lineage>
</organism>
<comment type="similarity">
    <text evidence="1 6">Belongs to the short-chain dehydrogenases/reductases (SDR) family.</text>
</comment>
<dbReference type="HOGENOM" id="CLU_627408_0_0_1"/>
<evidence type="ECO:0000256" key="4">
    <source>
        <dbReference type="ARBA" id="ARBA00023002"/>
    </source>
</evidence>
<dbReference type="InterPro" id="IPR012334">
    <property type="entry name" value="Pectin_lyas_fold"/>
</dbReference>
<dbReference type="GO" id="GO:0016616">
    <property type="term" value="F:oxidoreductase activity, acting on the CH-OH group of donors, NAD or NADP as acceptor"/>
    <property type="evidence" value="ECO:0007669"/>
    <property type="project" value="UniProtKB-ARBA"/>
</dbReference>
<dbReference type="InterPro" id="IPR000743">
    <property type="entry name" value="Glyco_hydro_28"/>
</dbReference>